<protein>
    <submittedName>
        <fullName evidence="3">Helix-turn-helix domain-containing protein</fullName>
    </submittedName>
</protein>
<comment type="caution">
    <text evidence="3">The sequence shown here is derived from an EMBL/GenBank/DDBJ whole genome shotgun (WGS) entry which is preliminary data.</text>
</comment>
<dbReference type="SUPFAM" id="SSF47413">
    <property type="entry name" value="lambda repressor-like DNA-binding domains"/>
    <property type="match status" value="1"/>
</dbReference>
<evidence type="ECO:0000313" key="4">
    <source>
        <dbReference type="Proteomes" id="UP001612741"/>
    </source>
</evidence>
<dbReference type="SUPFAM" id="SSF48452">
    <property type="entry name" value="TPR-like"/>
    <property type="match status" value="1"/>
</dbReference>
<dbReference type="InterPro" id="IPR001387">
    <property type="entry name" value="Cro/C1-type_HTH"/>
</dbReference>
<accession>A0ABW7Z7F6</accession>
<reference evidence="3 4" key="1">
    <citation type="submission" date="2024-10" db="EMBL/GenBank/DDBJ databases">
        <title>The Natural Products Discovery Center: Release of the First 8490 Sequenced Strains for Exploring Actinobacteria Biosynthetic Diversity.</title>
        <authorList>
            <person name="Kalkreuter E."/>
            <person name="Kautsar S.A."/>
            <person name="Yang D."/>
            <person name="Bader C.D."/>
            <person name="Teijaro C.N."/>
            <person name="Fluegel L."/>
            <person name="Davis C.M."/>
            <person name="Simpson J.R."/>
            <person name="Lauterbach L."/>
            <person name="Steele A.D."/>
            <person name="Gui C."/>
            <person name="Meng S."/>
            <person name="Li G."/>
            <person name="Viehrig K."/>
            <person name="Ye F."/>
            <person name="Su P."/>
            <person name="Kiefer A.F."/>
            <person name="Nichols A."/>
            <person name="Cepeda A.J."/>
            <person name="Yan W."/>
            <person name="Fan B."/>
            <person name="Jiang Y."/>
            <person name="Adhikari A."/>
            <person name="Zheng C.-J."/>
            <person name="Schuster L."/>
            <person name="Cowan T.M."/>
            <person name="Smanski M.J."/>
            <person name="Chevrette M.G."/>
            <person name="De Carvalho L.P.S."/>
            <person name="Shen B."/>
        </authorList>
    </citation>
    <scope>NUCLEOTIDE SEQUENCE [LARGE SCALE GENOMIC DNA]</scope>
    <source>
        <strain evidence="3 4">NPDC050545</strain>
    </source>
</reference>
<feature type="domain" description="HTH cro/C1-type" evidence="2">
    <location>
        <begin position="11"/>
        <end position="64"/>
    </location>
</feature>
<evidence type="ECO:0000256" key="1">
    <source>
        <dbReference type="ARBA" id="ARBA00023125"/>
    </source>
</evidence>
<dbReference type="PANTHER" id="PTHR46797:SF1">
    <property type="entry name" value="METHYLPHOSPHONATE SYNTHASE"/>
    <property type="match status" value="1"/>
</dbReference>
<dbReference type="Gene3D" id="1.10.260.40">
    <property type="entry name" value="lambda repressor-like DNA-binding domains"/>
    <property type="match status" value="1"/>
</dbReference>
<dbReference type="InterPro" id="IPR011990">
    <property type="entry name" value="TPR-like_helical_dom_sf"/>
</dbReference>
<dbReference type="RefSeq" id="WP_397089145.1">
    <property type="nucleotide sequence ID" value="NZ_JBITGY010000011.1"/>
</dbReference>
<dbReference type="Pfam" id="PF13560">
    <property type="entry name" value="HTH_31"/>
    <property type="match status" value="1"/>
</dbReference>
<dbReference type="Proteomes" id="UP001612741">
    <property type="component" value="Unassembled WGS sequence"/>
</dbReference>
<dbReference type="InterPro" id="IPR050807">
    <property type="entry name" value="TransReg_Diox_bact_type"/>
</dbReference>
<dbReference type="PROSITE" id="PS50943">
    <property type="entry name" value="HTH_CROC1"/>
    <property type="match status" value="1"/>
</dbReference>
<dbReference type="SMART" id="SM00530">
    <property type="entry name" value="HTH_XRE"/>
    <property type="match status" value="1"/>
</dbReference>
<sequence>MLAQPAFGHRLRALRLERGLSQAALAAGGLSTGYLSRLESGARPPTSRVVEHLAERLGVPVSAFDAAHEPQSLAQVLASVTSAEEIGDPGEALADALRADDRLSPALTWQATWLLARIRGGQGHHDDEQELLRELVTLGDTLGTPELRVRSRTGLSRCVQALGDNTSARDYAFEAYTLSPGLSAADRAAALQALVSAEAEAGRLTEARAHADELCEVTEEGGGTLFIKALWSSATVRIRQGDYPGAQRALEHALQSLDSREDLQLWMRLRLAAASLYLQITPPLTDRAAARLNEVGPVLALVGTDLHQQQLLTLRAHLAFEEGETERARELVTQIDEAGELLLSFRDRIRFQALRSQLLILDGRVDEGNSALRDLATQAQEALNVELAAEIWRILATTLYSKA</sequence>
<organism evidence="3 4">
    <name type="scientific">Nonomuraea typhae</name>
    <dbReference type="NCBI Taxonomy" id="2603600"/>
    <lineage>
        <taxon>Bacteria</taxon>
        <taxon>Bacillati</taxon>
        <taxon>Actinomycetota</taxon>
        <taxon>Actinomycetes</taxon>
        <taxon>Streptosporangiales</taxon>
        <taxon>Streptosporangiaceae</taxon>
        <taxon>Nonomuraea</taxon>
    </lineage>
</organism>
<dbReference type="Gene3D" id="1.25.40.10">
    <property type="entry name" value="Tetratricopeptide repeat domain"/>
    <property type="match status" value="1"/>
</dbReference>
<evidence type="ECO:0000259" key="2">
    <source>
        <dbReference type="PROSITE" id="PS50943"/>
    </source>
</evidence>
<name>A0ABW7Z7F6_9ACTN</name>
<proteinExistence type="predicted"/>
<keyword evidence="1" id="KW-0238">DNA-binding</keyword>
<evidence type="ECO:0000313" key="3">
    <source>
        <dbReference type="EMBL" id="MFI6503358.1"/>
    </source>
</evidence>
<gene>
    <name evidence="3" type="ORF">ACIBG2_38655</name>
</gene>
<keyword evidence="4" id="KW-1185">Reference proteome</keyword>
<dbReference type="InterPro" id="IPR010982">
    <property type="entry name" value="Lambda_DNA-bd_dom_sf"/>
</dbReference>
<dbReference type="PANTHER" id="PTHR46797">
    <property type="entry name" value="HTH-TYPE TRANSCRIPTIONAL REGULATOR"/>
    <property type="match status" value="1"/>
</dbReference>
<dbReference type="CDD" id="cd00093">
    <property type="entry name" value="HTH_XRE"/>
    <property type="match status" value="1"/>
</dbReference>
<dbReference type="EMBL" id="JBITGY010000011">
    <property type="protein sequence ID" value="MFI6503358.1"/>
    <property type="molecule type" value="Genomic_DNA"/>
</dbReference>